<organism evidence="2 3">
    <name type="scientific">Cyclobacterium marinum (strain ATCC 25205 / DSM 745 / LMG 13164 / NCIMB 1802)</name>
    <name type="common">Flectobacillus marinus</name>
    <dbReference type="NCBI Taxonomy" id="880070"/>
    <lineage>
        <taxon>Bacteria</taxon>
        <taxon>Pseudomonadati</taxon>
        <taxon>Bacteroidota</taxon>
        <taxon>Cytophagia</taxon>
        <taxon>Cytophagales</taxon>
        <taxon>Cyclobacteriaceae</taxon>
        <taxon>Cyclobacterium</taxon>
    </lineage>
</organism>
<dbReference type="OrthoDB" id="1439983at2"/>
<gene>
    <name evidence="2" type="ordered locus">Cycma_1809</name>
</gene>
<dbReference type="GO" id="GO:0016787">
    <property type="term" value="F:hydrolase activity"/>
    <property type="evidence" value="ECO:0007669"/>
    <property type="project" value="UniProtKB-KW"/>
</dbReference>
<dbReference type="STRING" id="880070.Cycma_1809"/>
<dbReference type="Pfam" id="PF12867">
    <property type="entry name" value="DinB_2"/>
    <property type="match status" value="1"/>
</dbReference>
<dbReference type="KEGG" id="cmr:Cycma_1809"/>
<name>G0IW17_CYCMS</name>
<keyword evidence="3" id="KW-1185">Reference proteome</keyword>
<protein>
    <submittedName>
        <fullName evidence="2">Metal-dependent hydrolase</fullName>
    </submittedName>
</protein>
<dbReference type="HOGENOM" id="CLU_1561020_0_0_10"/>
<keyword evidence="2" id="KW-0378">Hydrolase</keyword>
<evidence type="ECO:0000259" key="1">
    <source>
        <dbReference type="Pfam" id="PF12867"/>
    </source>
</evidence>
<evidence type="ECO:0000313" key="3">
    <source>
        <dbReference type="Proteomes" id="UP000001635"/>
    </source>
</evidence>
<dbReference type="eggNOG" id="COG2318">
    <property type="taxonomic scope" value="Bacteria"/>
</dbReference>
<feature type="domain" description="DinB-like" evidence="1">
    <location>
        <begin position="41"/>
        <end position="157"/>
    </location>
</feature>
<sequence length="168" mass="19170">MNSPEAWLSGPIPNIPFMLQPAAHALLQLDKELKECLVDFPDDLLWQTVAGRASVGFHLQHLYGVADRLITYAQGSALSEEQFDFLKNEKTAQSNLSTERLVERFSEKIQNLLHIFSRTSENELKQKRTVGRKKLPSTVMGLYFHIAEHSQRHFGQLLVTASVLRNRQ</sequence>
<dbReference type="SUPFAM" id="SSF109854">
    <property type="entry name" value="DinB/YfiT-like putative metalloenzymes"/>
    <property type="match status" value="1"/>
</dbReference>
<dbReference type="InterPro" id="IPR024775">
    <property type="entry name" value="DinB-like"/>
</dbReference>
<reference evidence="3" key="1">
    <citation type="submission" date="2011-07" db="EMBL/GenBank/DDBJ databases">
        <title>The complete genome of Cyclobacterium marinum DSM 745.</title>
        <authorList>
            <person name="Lucas S."/>
            <person name="Han J."/>
            <person name="Lapidus A."/>
            <person name="Bruce D."/>
            <person name="Goodwin L."/>
            <person name="Pitluck S."/>
            <person name="Peters L."/>
            <person name="Kyrpides N."/>
            <person name="Mavromatis K."/>
            <person name="Ivanova N."/>
            <person name="Ovchinnikova G."/>
            <person name="Chertkov O."/>
            <person name="Detter J.C."/>
            <person name="Tapia R."/>
            <person name="Han C."/>
            <person name="Land M."/>
            <person name="Hauser L."/>
            <person name="Markowitz V."/>
            <person name="Cheng J.-F."/>
            <person name="Hugenholtz P."/>
            <person name="Woyke T."/>
            <person name="Wu D."/>
            <person name="Tindall B."/>
            <person name="Schuetze A."/>
            <person name="Brambilla E."/>
            <person name="Klenk H.-P."/>
            <person name="Eisen J.A."/>
        </authorList>
    </citation>
    <scope>NUCLEOTIDE SEQUENCE [LARGE SCALE GENOMIC DNA]</scope>
    <source>
        <strain evidence="3">ATCC 25205 / DSM 745 / LMG 13164 / NCIMB 1802</strain>
    </source>
</reference>
<dbReference type="EMBL" id="CP002955">
    <property type="protein sequence ID" value="AEL25562.1"/>
    <property type="molecule type" value="Genomic_DNA"/>
</dbReference>
<dbReference type="Gene3D" id="1.20.120.450">
    <property type="entry name" value="dinb family like domain"/>
    <property type="match status" value="1"/>
</dbReference>
<dbReference type="RefSeq" id="WP_014019857.1">
    <property type="nucleotide sequence ID" value="NC_015914.1"/>
</dbReference>
<proteinExistence type="predicted"/>
<dbReference type="InterPro" id="IPR034660">
    <property type="entry name" value="DinB/YfiT-like"/>
</dbReference>
<dbReference type="Proteomes" id="UP000001635">
    <property type="component" value="Chromosome"/>
</dbReference>
<accession>G0IW17</accession>
<evidence type="ECO:0000313" key="2">
    <source>
        <dbReference type="EMBL" id="AEL25562.1"/>
    </source>
</evidence>
<dbReference type="AlphaFoldDB" id="G0IW17"/>